<gene>
    <name evidence="1" type="ORF">SAMN04488508_11161</name>
</gene>
<evidence type="ECO:0000313" key="1">
    <source>
        <dbReference type="EMBL" id="SHJ59290.1"/>
    </source>
</evidence>
<sequence length="216" mass="24626">MQLLFFYICRMSKKWYFGILMTTFTLLIALQRNAVVPNQEIVLEFETVDVTSVEAQNTIAFVKKQLQSIGVQNTRLSQDAEAGKLKITYYSEADVEEIKRIFSQDERIAIDHLQLDRHSNNNEAPSDKDARDYSLNVYEIQKSIDKDTGFNGAVIVEIKHAQHGDSNGYSFHALSTSNYNDLDRQIRVTQKIYAAIAFAIDRTTRKIPEVRAGPLA</sequence>
<organism evidence="1 2">
    <name type="scientific">Aquimarina spongiae</name>
    <dbReference type="NCBI Taxonomy" id="570521"/>
    <lineage>
        <taxon>Bacteria</taxon>
        <taxon>Pseudomonadati</taxon>
        <taxon>Bacteroidota</taxon>
        <taxon>Flavobacteriia</taxon>
        <taxon>Flavobacteriales</taxon>
        <taxon>Flavobacteriaceae</taxon>
        <taxon>Aquimarina</taxon>
    </lineage>
</organism>
<accession>A0A1M6KKC3</accession>
<keyword evidence="2" id="KW-1185">Reference proteome</keyword>
<protein>
    <submittedName>
        <fullName evidence="1">Uncharacterized protein</fullName>
    </submittedName>
</protein>
<dbReference type="AlphaFoldDB" id="A0A1M6KKC3"/>
<proteinExistence type="predicted"/>
<evidence type="ECO:0000313" key="2">
    <source>
        <dbReference type="Proteomes" id="UP000184432"/>
    </source>
</evidence>
<reference evidence="2" key="1">
    <citation type="submission" date="2016-11" db="EMBL/GenBank/DDBJ databases">
        <authorList>
            <person name="Varghese N."/>
            <person name="Submissions S."/>
        </authorList>
    </citation>
    <scope>NUCLEOTIDE SEQUENCE [LARGE SCALE GENOMIC DNA]</scope>
    <source>
        <strain evidence="2">DSM 22623</strain>
    </source>
</reference>
<dbReference type="STRING" id="570521.SAMN04488508_11161"/>
<dbReference type="EMBL" id="FQYP01000011">
    <property type="protein sequence ID" value="SHJ59290.1"/>
    <property type="molecule type" value="Genomic_DNA"/>
</dbReference>
<name>A0A1M6KKC3_9FLAO</name>
<dbReference type="Proteomes" id="UP000184432">
    <property type="component" value="Unassembled WGS sequence"/>
</dbReference>